<comment type="caution">
    <text evidence="2">The sequence shown here is derived from an EMBL/GenBank/DDBJ whole genome shotgun (WGS) entry which is preliminary data.</text>
</comment>
<name>A0A931D0V1_9BACT</name>
<dbReference type="EMBL" id="JACCQK010000566">
    <property type="protein sequence ID" value="MBG0780073.1"/>
    <property type="molecule type" value="Genomic_DNA"/>
</dbReference>
<protein>
    <recommendedName>
        <fullName evidence="1">DNA binding HTH domain-containing protein</fullName>
    </recommendedName>
</protein>
<sequence>MKNALTHSSGNISRAAEKAGIQRQYLHRLIKEAGLDAEGFKLSSD</sequence>
<dbReference type="Pfam" id="PF02954">
    <property type="entry name" value="HTH_8"/>
    <property type="match status" value="1"/>
</dbReference>
<dbReference type="Proteomes" id="UP000706172">
    <property type="component" value="Unassembled WGS sequence"/>
</dbReference>
<gene>
    <name evidence="2" type="ORF">H0S81_09140</name>
</gene>
<dbReference type="InterPro" id="IPR002197">
    <property type="entry name" value="HTH_Fis"/>
</dbReference>
<proteinExistence type="predicted"/>
<dbReference type="InterPro" id="IPR009057">
    <property type="entry name" value="Homeodomain-like_sf"/>
</dbReference>
<organism evidence="2 3">
    <name type="scientific">Desulfotignum balticum</name>
    <dbReference type="NCBI Taxonomy" id="115781"/>
    <lineage>
        <taxon>Bacteria</taxon>
        <taxon>Pseudomonadati</taxon>
        <taxon>Thermodesulfobacteriota</taxon>
        <taxon>Desulfobacteria</taxon>
        <taxon>Desulfobacterales</taxon>
        <taxon>Desulfobacteraceae</taxon>
        <taxon>Desulfotignum</taxon>
    </lineage>
</organism>
<reference evidence="2" key="1">
    <citation type="submission" date="2020-07" db="EMBL/GenBank/DDBJ databases">
        <title>Severe corrosion of carbon steel in oil field produced water can be linked to methanogenic archaea containing a special type of NiFe hydrogenase.</title>
        <authorList>
            <person name="Lahme S."/>
            <person name="Mand J."/>
            <person name="Longwell J."/>
            <person name="Smith R."/>
            <person name="Enning D."/>
        </authorList>
    </citation>
    <scope>NUCLEOTIDE SEQUENCE</scope>
    <source>
        <strain evidence="2">MIC098Bin6</strain>
    </source>
</reference>
<feature type="domain" description="DNA binding HTH" evidence="1">
    <location>
        <begin position="1"/>
        <end position="31"/>
    </location>
</feature>
<dbReference type="SUPFAM" id="SSF46689">
    <property type="entry name" value="Homeodomain-like"/>
    <property type="match status" value="1"/>
</dbReference>
<dbReference type="Gene3D" id="1.10.10.60">
    <property type="entry name" value="Homeodomain-like"/>
    <property type="match status" value="1"/>
</dbReference>
<accession>A0A931D0V1</accession>
<evidence type="ECO:0000313" key="3">
    <source>
        <dbReference type="Proteomes" id="UP000706172"/>
    </source>
</evidence>
<evidence type="ECO:0000313" key="2">
    <source>
        <dbReference type="EMBL" id="MBG0780073.1"/>
    </source>
</evidence>
<evidence type="ECO:0000259" key="1">
    <source>
        <dbReference type="Pfam" id="PF02954"/>
    </source>
</evidence>
<dbReference type="GO" id="GO:0043565">
    <property type="term" value="F:sequence-specific DNA binding"/>
    <property type="evidence" value="ECO:0007669"/>
    <property type="project" value="InterPro"/>
</dbReference>
<dbReference type="AlphaFoldDB" id="A0A931D0V1"/>